<dbReference type="Proteomes" id="UP000198620">
    <property type="component" value="Unassembled WGS sequence"/>
</dbReference>
<dbReference type="InterPro" id="IPR007263">
    <property type="entry name" value="DCC1-like"/>
</dbReference>
<reference evidence="1 2" key="1">
    <citation type="submission" date="2016-10" db="EMBL/GenBank/DDBJ databases">
        <authorList>
            <person name="de Groot N.N."/>
        </authorList>
    </citation>
    <scope>NUCLEOTIDE SEQUENCE [LARGE SCALE GENOMIC DNA]</scope>
    <source>
        <strain evidence="1 2">Nv1</strain>
    </source>
</reference>
<keyword evidence="2" id="KW-1185">Reference proteome</keyword>
<dbReference type="Pfam" id="PF04134">
    <property type="entry name" value="DCC1-like"/>
    <property type="match status" value="1"/>
</dbReference>
<dbReference type="RefSeq" id="WP_177171804.1">
    <property type="nucleotide sequence ID" value="NZ_FOBH01000005.1"/>
</dbReference>
<dbReference type="STRING" id="1233.SAMN05216387_10573"/>
<evidence type="ECO:0008006" key="3">
    <source>
        <dbReference type="Google" id="ProtNLM"/>
    </source>
</evidence>
<dbReference type="AlphaFoldDB" id="A0A1H7MGR8"/>
<proteinExistence type="predicted"/>
<accession>A0A1H7MGR8</accession>
<gene>
    <name evidence="1" type="ORF">SAMN05216387_10573</name>
</gene>
<evidence type="ECO:0000313" key="2">
    <source>
        <dbReference type="Proteomes" id="UP000198620"/>
    </source>
</evidence>
<protein>
    <recommendedName>
        <fullName evidence="3">DUF393 domain-containing protein</fullName>
    </recommendedName>
</protein>
<organism evidence="1 2">
    <name type="scientific">Nitrosovibrio tenuis</name>
    <dbReference type="NCBI Taxonomy" id="1233"/>
    <lineage>
        <taxon>Bacteria</taxon>
        <taxon>Pseudomonadati</taxon>
        <taxon>Pseudomonadota</taxon>
        <taxon>Betaproteobacteria</taxon>
        <taxon>Nitrosomonadales</taxon>
        <taxon>Nitrosomonadaceae</taxon>
        <taxon>Nitrosovibrio</taxon>
    </lineage>
</organism>
<dbReference type="GO" id="GO:0015035">
    <property type="term" value="F:protein-disulfide reductase activity"/>
    <property type="evidence" value="ECO:0007669"/>
    <property type="project" value="InterPro"/>
</dbReference>
<evidence type="ECO:0000313" key="1">
    <source>
        <dbReference type="EMBL" id="SEL10354.1"/>
    </source>
</evidence>
<name>A0A1H7MGR8_9PROT</name>
<dbReference type="EMBL" id="FOBH01000005">
    <property type="protein sequence ID" value="SEL10354.1"/>
    <property type="molecule type" value="Genomic_DNA"/>
</dbReference>
<sequence>MMSTDENDSDRLLVVYDGDCPLCANFVRFYSVRKNAGDVELINARERPGLVRELRSKGMEINDGMIVMWHGHHYYGAEGMHLLSILGNDSGAVGMLNRLLFHNKKIAAAVYPALAAGRRLTLSLLRRKLIPR</sequence>